<name>A0ACC1B6C1_9ROSI</name>
<protein>
    <submittedName>
        <fullName evidence="1">Uncharacterized protein</fullName>
    </submittedName>
</protein>
<organism evidence="1 2">
    <name type="scientific">Pistacia atlantica</name>
    <dbReference type="NCBI Taxonomy" id="434234"/>
    <lineage>
        <taxon>Eukaryota</taxon>
        <taxon>Viridiplantae</taxon>
        <taxon>Streptophyta</taxon>
        <taxon>Embryophyta</taxon>
        <taxon>Tracheophyta</taxon>
        <taxon>Spermatophyta</taxon>
        <taxon>Magnoliopsida</taxon>
        <taxon>eudicotyledons</taxon>
        <taxon>Gunneridae</taxon>
        <taxon>Pentapetalae</taxon>
        <taxon>rosids</taxon>
        <taxon>malvids</taxon>
        <taxon>Sapindales</taxon>
        <taxon>Anacardiaceae</taxon>
        <taxon>Pistacia</taxon>
    </lineage>
</organism>
<gene>
    <name evidence="1" type="ORF">Patl1_15349</name>
</gene>
<sequence>MRLELVMKSIVPVVMAGVLGIYDLIIVVVISTRINPKAKSYCLFDGYAHLSFGLTYGLASLSMGMAIGIVGDAGVRLYGKIVNLFRGLTKDMTCLVYVDGDFAPIVELVKVRKKYGFLLVLDDHIHKVTHLSNNKIEEELKAKMPSLDKKYAMEPEGRRCWNELKSRGMLKVGKRKKVQFLRNDETKKLLKKQEDDVAVIHTNGIAVHIHKVTHLSNSKIEKELKAKMPSLDKKYAMEPEEVGHELLLYSKLSSSHVEIPENVLLEPSKKGRCWDELKSKGMLKWGKRKKVQFLRNDETKKLLKKQEDDVAVIHTNGIVVVVNTTQGD</sequence>
<proteinExistence type="predicted"/>
<evidence type="ECO:0000313" key="2">
    <source>
        <dbReference type="Proteomes" id="UP001164250"/>
    </source>
</evidence>
<evidence type="ECO:0000313" key="1">
    <source>
        <dbReference type="EMBL" id="KAJ0094446.1"/>
    </source>
</evidence>
<keyword evidence="2" id="KW-1185">Reference proteome</keyword>
<reference evidence="2" key="1">
    <citation type="journal article" date="2023" name="G3 (Bethesda)">
        <title>Genome assembly and association tests identify interacting loci associated with vigor, precocity, and sex in interspecific pistachio rootstocks.</title>
        <authorList>
            <person name="Palmer W."/>
            <person name="Jacygrad E."/>
            <person name="Sagayaradj S."/>
            <person name="Cavanaugh K."/>
            <person name="Han R."/>
            <person name="Bertier L."/>
            <person name="Beede B."/>
            <person name="Kafkas S."/>
            <person name="Golino D."/>
            <person name="Preece J."/>
            <person name="Michelmore R."/>
        </authorList>
    </citation>
    <scope>NUCLEOTIDE SEQUENCE [LARGE SCALE GENOMIC DNA]</scope>
</reference>
<comment type="caution">
    <text evidence="1">The sequence shown here is derived from an EMBL/GenBank/DDBJ whole genome shotgun (WGS) entry which is preliminary data.</text>
</comment>
<dbReference type="EMBL" id="CM047902">
    <property type="protein sequence ID" value="KAJ0094446.1"/>
    <property type="molecule type" value="Genomic_DNA"/>
</dbReference>
<dbReference type="Proteomes" id="UP001164250">
    <property type="component" value="Chromosome 6"/>
</dbReference>
<accession>A0ACC1B6C1</accession>